<keyword evidence="1" id="KW-1133">Transmembrane helix</keyword>
<dbReference type="AlphaFoldDB" id="A0A540W6W6"/>
<feature type="transmembrane region" description="Helical" evidence="1">
    <location>
        <begin position="45"/>
        <end position="67"/>
    </location>
</feature>
<comment type="caution">
    <text evidence="2">The sequence shown here is derived from an EMBL/GenBank/DDBJ whole genome shotgun (WGS) entry which is preliminary data.</text>
</comment>
<dbReference type="Proteomes" id="UP000319103">
    <property type="component" value="Unassembled WGS sequence"/>
</dbReference>
<dbReference type="RefSeq" id="WP_141635304.1">
    <property type="nucleotide sequence ID" value="NZ_VIGB01000003.1"/>
</dbReference>
<gene>
    <name evidence="2" type="ORF">E6W39_24150</name>
</gene>
<accession>A0A540W6W6</accession>
<name>A0A540W6W6_9ACTN</name>
<sequence>MSRASKFNERLAVRATRSFGTMWAFYVFTAYGLLPLLFPKAINSLLYWSNVVQLVALPLLAVGQSVLGRAAERQARETHDAVLEDRRLLRDELKLLRGLVAELHPTTQLQED</sequence>
<evidence type="ECO:0008006" key="4">
    <source>
        <dbReference type="Google" id="ProtNLM"/>
    </source>
</evidence>
<organism evidence="2 3">
    <name type="scientific">Kitasatospora acidiphila</name>
    <dbReference type="NCBI Taxonomy" id="2567942"/>
    <lineage>
        <taxon>Bacteria</taxon>
        <taxon>Bacillati</taxon>
        <taxon>Actinomycetota</taxon>
        <taxon>Actinomycetes</taxon>
        <taxon>Kitasatosporales</taxon>
        <taxon>Streptomycetaceae</taxon>
        <taxon>Kitasatospora</taxon>
    </lineage>
</organism>
<dbReference type="OrthoDB" id="3874016at2"/>
<proteinExistence type="predicted"/>
<evidence type="ECO:0000313" key="2">
    <source>
        <dbReference type="EMBL" id="TQF04749.1"/>
    </source>
</evidence>
<protein>
    <recommendedName>
        <fullName evidence="4">DUF1003 domain-containing protein</fullName>
    </recommendedName>
</protein>
<evidence type="ECO:0000313" key="3">
    <source>
        <dbReference type="Proteomes" id="UP000319103"/>
    </source>
</evidence>
<feature type="transmembrane region" description="Helical" evidence="1">
    <location>
        <begin position="21"/>
        <end position="39"/>
    </location>
</feature>
<reference evidence="2 3" key="1">
    <citation type="submission" date="2019-06" db="EMBL/GenBank/DDBJ databases">
        <title>Description of Kitasatospora acidophila sp. nov. isolated from pine grove soil, and reclassification of Streptomyces novaecaesareae to Kitasatospora novaeceasareae comb. nov.</title>
        <authorList>
            <person name="Kim M.J."/>
        </authorList>
    </citation>
    <scope>NUCLEOTIDE SEQUENCE [LARGE SCALE GENOMIC DNA]</scope>
    <source>
        <strain evidence="2 3">MMS16-CNU292</strain>
    </source>
</reference>
<evidence type="ECO:0000256" key="1">
    <source>
        <dbReference type="SAM" id="Phobius"/>
    </source>
</evidence>
<keyword evidence="1" id="KW-0472">Membrane</keyword>
<keyword evidence="1" id="KW-0812">Transmembrane</keyword>
<keyword evidence="3" id="KW-1185">Reference proteome</keyword>
<dbReference type="EMBL" id="VIGB01000003">
    <property type="protein sequence ID" value="TQF04749.1"/>
    <property type="molecule type" value="Genomic_DNA"/>
</dbReference>